<dbReference type="InterPro" id="IPR036396">
    <property type="entry name" value="Cyt_P450_sf"/>
</dbReference>
<sequence length="559" mass="63618">MILELVLGFTLLYLTWSLVALEVNYRRASSMGIPLVRLPIDPLNIFFQVFESHVWNVIDHVPLVVPYLPGWTRHARRGWYFKDKASSHLRYGPMWALVTPCDIHILMCDPEAVHDVFARRNDFVRPSKMYKLLEVYGPTIASADQANWPRHRKILATPFNEGAMSFVWAESIRQTQGLMEVWTKGNNHQAGFHSTATDTRTLSLNVMAASGFRRSFDFQNSSEEVLETSTYSYRDALQIVLDNVILLMLIPRQYLRYSWLPHKLHTLGKAAADFKQHMMRMLEEEKEMMNRGEKGSGSLMTSLVRALDTHENEHAASTGMKGLSVDEIFGNIFVVNFAGHDTTANTLAFAMLLLAAYPEIQNWVGEEIHQVTKGVAVEDWNYTVLFPRLIRCRAVLHEILRLYPPILALPKWTNTQPTGLRVGNRDIIIPPFAGISPSVLATHTHPDYWPDPLTWKPSRWIEVGPGSATETLLVPPKGTFYPWSDGPQICLGIKFSQVEFVAVVACLLHGSRLAVVSDGKESSDDVARRVRRVTEDSDFQMLLRMRHPEKIRLRCSLVE</sequence>
<feature type="binding site" description="axial binding residue" evidence="2">
    <location>
        <position position="490"/>
    </location>
    <ligand>
        <name>heme</name>
        <dbReference type="ChEBI" id="CHEBI:30413"/>
    </ligand>
    <ligandPart>
        <name>Fe</name>
        <dbReference type="ChEBI" id="CHEBI:18248"/>
    </ligandPart>
</feature>
<reference evidence="3" key="1">
    <citation type="journal article" date="2020" name="Stud. Mycol.">
        <title>101 Dothideomycetes genomes: a test case for predicting lifestyles and emergence of pathogens.</title>
        <authorList>
            <person name="Haridas S."/>
            <person name="Albert R."/>
            <person name="Binder M."/>
            <person name="Bloem J."/>
            <person name="Labutti K."/>
            <person name="Salamov A."/>
            <person name="Andreopoulos B."/>
            <person name="Baker S."/>
            <person name="Barry K."/>
            <person name="Bills G."/>
            <person name="Bluhm B."/>
            <person name="Cannon C."/>
            <person name="Castanera R."/>
            <person name="Culley D."/>
            <person name="Daum C."/>
            <person name="Ezra D."/>
            <person name="Gonzalez J."/>
            <person name="Henrissat B."/>
            <person name="Kuo A."/>
            <person name="Liang C."/>
            <person name="Lipzen A."/>
            <person name="Lutzoni F."/>
            <person name="Magnuson J."/>
            <person name="Mondo S."/>
            <person name="Nolan M."/>
            <person name="Ohm R."/>
            <person name="Pangilinan J."/>
            <person name="Park H.-J."/>
            <person name="Ramirez L."/>
            <person name="Alfaro M."/>
            <person name="Sun H."/>
            <person name="Tritt A."/>
            <person name="Yoshinaga Y."/>
            <person name="Zwiers L.-H."/>
            <person name="Turgeon B."/>
            <person name="Goodwin S."/>
            <person name="Spatafora J."/>
            <person name="Crous P."/>
            <person name="Grigoriev I."/>
        </authorList>
    </citation>
    <scope>NUCLEOTIDE SEQUENCE</scope>
    <source>
        <strain evidence="3">CBS 113818</strain>
    </source>
</reference>
<dbReference type="GO" id="GO:0005506">
    <property type="term" value="F:iron ion binding"/>
    <property type="evidence" value="ECO:0007669"/>
    <property type="project" value="InterPro"/>
</dbReference>
<dbReference type="Gene3D" id="1.10.630.10">
    <property type="entry name" value="Cytochrome P450"/>
    <property type="match status" value="1"/>
</dbReference>
<keyword evidence="4" id="KW-1185">Reference proteome</keyword>
<evidence type="ECO:0000313" key="4">
    <source>
        <dbReference type="Proteomes" id="UP000799424"/>
    </source>
</evidence>
<dbReference type="CDD" id="cd11070">
    <property type="entry name" value="CYP56-like"/>
    <property type="match status" value="1"/>
</dbReference>
<name>A0A6A7AIB6_9PLEO</name>
<keyword evidence="2" id="KW-0349">Heme</keyword>
<organism evidence="3 4">
    <name type="scientific">Ophiobolus disseminans</name>
    <dbReference type="NCBI Taxonomy" id="1469910"/>
    <lineage>
        <taxon>Eukaryota</taxon>
        <taxon>Fungi</taxon>
        <taxon>Dikarya</taxon>
        <taxon>Ascomycota</taxon>
        <taxon>Pezizomycotina</taxon>
        <taxon>Dothideomycetes</taxon>
        <taxon>Pleosporomycetidae</taxon>
        <taxon>Pleosporales</taxon>
        <taxon>Pleosporineae</taxon>
        <taxon>Phaeosphaeriaceae</taxon>
        <taxon>Ophiobolus</taxon>
    </lineage>
</organism>
<keyword evidence="3" id="KW-0503">Monooxygenase</keyword>
<keyword evidence="2" id="KW-0408">Iron</keyword>
<dbReference type="Pfam" id="PF00067">
    <property type="entry name" value="p450"/>
    <property type="match status" value="1"/>
</dbReference>
<dbReference type="PRINTS" id="PR00463">
    <property type="entry name" value="EP450I"/>
</dbReference>
<proteinExistence type="inferred from homology"/>
<evidence type="ECO:0000313" key="3">
    <source>
        <dbReference type="EMBL" id="KAF2833020.1"/>
    </source>
</evidence>
<keyword evidence="3" id="KW-0560">Oxidoreductase</keyword>
<dbReference type="InterPro" id="IPR001128">
    <property type="entry name" value="Cyt_P450"/>
</dbReference>
<dbReference type="GO" id="GO:0016705">
    <property type="term" value="F:oxidoreductase activity, acting on paired donors, with incorporation or reduction of molecular oxygen"/>
    <property type="evidence" value="ECO:0007669"/>
    <property type="project" value="InterPro"/>
</dbReference>
<dbReference type="EMBL" id="MU006216">
    <property type="protein sequence ID" value="KAF2833020.1"/>
    <property type="molecule type" value="Genomic_DNA"/>
</dbReference>
<dbReference type="InterPro" id="IPR050121">
    <property type="entry name" value="Cytochrome_P450_monoxygenase"/>
</dbReference>
<dbReference type="PRINTS" id="PR00385">
    <property type="entry name" value="P450"/>
</dbReference>
<keyword evidence="2" id="KW-0479">Metal-binding</keyword>
<evidence type="ECO:0000256" key="2">
    <source>
        <dbReference type="PIRSR" id="PIRSR602401-1"/>
    </source>
</evidence>
<dbReference type="PANTHER" id="PTHR24305:SF166">
    <property type="entry name" value="CYTOCHROME P450 12A4, MITOCHONDRIAL-RELATED"/>
    <property type="match status" value="1"/>
</dbReference>
<dbReference type="Proteomes" id="UP000799424">
    <property type="component" value="Unassembled WGS sequence"/>
</dbReference>
<dbReference type="GO" id="GO:0020037">
    <property type="term" value="F:heme binding"/>
    <property type="evidence" value="ECO:0007669"/>
    <property type="project" value="InterPro"/>
</dbReference>
<evidence type="ECO:0000256" key="1">
    <source>
        <dbReference type="ARBA" id="ARBA00010617"/>
    </source>
</evidence>
<dbReference type="InterPro" id="IPR002401">
    <property type="entry name" value="Cyt_P450_E_grp-I"/>
</dbReference>
<comment type="similarity">
    <text evidence="1">Belongs to the cytochrome P450 family.</text>
</comment>
<dbReference type="SUPFAM" id="SSF48264">
    <property type="entry name" value="Cytochrome P450"/>
    <property type="match status" value="1"/>
</dbReference>
<accession>A0A6A7AIB6</accession>
<gene>
    <name evidence="3" type="ORF">CC86DRAFT_310630</name>
</gene>
<dbReference type="OrthoDB" id="1470350at2759"/>
<protein>
    <submittedName>
        <fullName evidence="3">Putative cytochrome P450 monooxygenase</fullName>
    </submittedName>
</protein>
<dbReference type="AlphaFoldDB" id="A0A6A7AIB6"/>
<dbReference type="GO" id="GO:0004497">
    <property type="term" value="F:monooxygenase activity"/>
    <property type="evidence" value="ECO:0007669"/>
    <property type="project" value="UniProtKB-KW"/>
</dbReference>
<dbReference type="PANTHER" id="PTHR24305">
    <property type="entry name" value="CYTOCHROME P450"/>
    <property type="match status" value="1"/>
</dbReference>
<comment type="cofactor">
    <cofactor evidence="2">
        <name>heme</name>
        <dbReference type="ChEBI" id="CHEBI:30413"/>
    </cofactor>
</comment>